<accession>A0ABY8KRP4</accession>
<keyword evidence="1" id="KW-1133">Transmembrane helix</keyword>
<dbReference type="EMBL" id="CP122379">
    <property type="protein sequence ID" value="WGF91693.1"/>
    <property type="molecule type" value="Genomic_DNA"/>
</dbReference>
<protein>
    <submittedName>
        <fullName evidence="2">Uncharacterized protein</fullName>
    </submittedName>
</protein>
<reference evidence="2 3" key="1">
    <citation type="submission" date="2023-04" db="EMBL/GenBank/DDBJ databases">
        <title>Taxonomic identification of the Arctic strain Aequorivita sp. nov. and transcriptomic analysis in response to temperature stress.</title>
        <authorList>
            <person name="Liu W."/>
            <person name="Cong B."/>
            <person name="Lin J."/>
        </authorList>
    </citation>
    <scope>NUCLEOTIDE SEQUENCE [LARGE SCALE GENOMIC DNA]</scope>
    <source>
        <strain evidence="2 3">Ant34-E75</strain>
    </source>
</reference>
<keyword evidence="3" id="KW-1185">Reference proteome</keyword>
<feature type="transmembrane region" description="Helical" evidence="1">
    <location>
        <begin position="12"/>
        <end position="34"/>
    </location>
</feature>
<keyword evidence="1" id="KW-0472">Membrane</keyword>
<evidence type="ECO:0000256" key="1">
    <source>
        <dbReference type="SAM" id="Phobius"/>
    </source>
</evidence>
<dbReference type="Proteomes" id="UP001238523">
    <property type="component" value="Chromosome"/>
</dbReference>
<organism evidence="2 3">
    <name type="scientific">Aequorivita marisscotiae</name>
    <dbReference type="NCBI Taxonomy" id="3040348"/>
    <lineage>
        <taxon>Bacteria</taxon>
        <taxon>Pseudomonadati</taxon>
        <taxon>Bacteroidota</taxon>
        <taxon>Flavobacteriia</taxon>
        <taxon>Flavobacteriales</taxon>
        <taxon>Flavobacteriaceae</taxon>
        <taxon>Aequorivita</taxon>
    </lineage>
</organism>
<feature type="transmembrane region" description="Helical" evidence="1">
    <location>
        <begin position="40"/>
        <end position="58"/>
    </location>
</feature>
<evidence type="ECO:0000313" key="2">
    <source>
        <dbReference type="EMBL" id="WGF91693.1"/>
    </source>
</evidence>
<dbReference type="RefSeq" id="WP_279447662.1">
    <property type="nucleotide sequence ID" value="NZ_CP122379.1"/>
</dbReference>
<name>A0ABY8KRP4_9FLAO</name>
<keyword evidence="1" id="KW-0812">Transmembrane</keyword>
<proteinExistence type="predicted"/>
<evidence type="ECO:0000313" key="3">
    <source>
        <dbReference type="Proteomes" id="UP001238523"/>
    </source>
</evidence>
<gene>
    <name evidence="2" type="ORF">QCQ61_10785</name>
</gene>
<sequence>MKATKRIKQTLTRIQIISSTIWAILIIVCHQILGDSFKDISPILIGGFFIEFLLINSAKSGLKRKENDKL</sequence>